<dbReference type="Pfam" id="PF02822">
    <property type="entry name" value="Antistasin"/>
    <property type="match status" value="4"/>
</dbReference>
<evidence type="ECO:0000256" key="4">
    <source>
        <dbReference type="ARBA" id="ARBA00023157"/>
    </source>
</evidence>
<dbReference type="InterPro" id="IPR036645">
    <property type="entry name" value="Elafin-like_sf"/>
</dbReference>
<feature type="compositionally biased region" description="Pro residues" evidence="5">
    <location>
        <begin position="8"/>
        <end position="31"/>
    </location>
</feature>
<keyword evidence="9" id="KW-1185">Reference proteome</keyword>
<dbReference type="EMBL" id="UYJE01001775">
    <property type="protein sequence ID" value="VDI05075.1"/>
    <property type="molecule type" value="Genomic_DNA"/>
</dbReference>
<dbReference type="Pfam" id="PF00095">
    <property type="entry name" value="WAP"/>
    <property type="match status" value="6"/>
</dbReference>
<evidence type="ECO:0000256" key="5">
    <source>
        <dbReference type="SAM" id="MobiDB-lite"/>
    </source>
</evidence>
<feature type="domain" description="WAP" evidence="7">
    <location>
        <begin position="16"/>
        <end position="84"/>
    </location>
</feature>
<dbReference type="GO" id="GO:0045087">
    <property type="term" value="P:innate immune response"/>
    <property type="evidence" value="ECO:0007669"/>
    <property type="project" value="TreeGrafter"/>
</dbReference>
<dbReference type="InterPro" id="IPR050514">
    <property type="entry name" value="WAP_four-disulfide_core"/>
</dbReference>
<feature type="domain" description="WAP" evidence="7">
    <location>
        <begin position="493"/>
        <end position="544"/>
    </location>
</feature>
<name>A0A8B6CGK4_MYTGA</name>
<organism evidence="8 9">
    <name type="scientific">Mytilus galloprovincialis</name>
    <name type="common">Mediterranean mussel</name>
    <dbReference type="NCBI Taxonomy" id="29158"/>
    <lineage>
        <taxon>Eukaryota</taxon>
        <taxon>Metazoa</taxon>
        <taxon>Spiralia</taxon>
        <taxon>Lophotrochozoa</taxon>
        <taxon>Mollusca</taxon>
        <taxon>Bivalvia</taxon>
        <taxon>Autobranchia</taxon>
        <taxon>Pteriomorphia</taxon>
        <taxon>Mytilida</taxon>
        <taxon>Mytiloidea</taxon>
        <taxon>Mytilidae</taxon>
        <taxon>Mytilinae</taxon>
        <taxon>Mytilus</taxon>
    </lineage>
</organism>
<evidence type="ECO:0000256" key="2">
    <source>
        <dbReference type="ARBA" id="ARBA00022729"/>
    </source>
</evidence>
<comment type="caution">
    <text evidence="8">The sequence shown here is derived from an EMBL/GenBank/DDBJ whole genome shotgun (WGS) entry which is preliminary data.</text>
</comment>
<feature type="domain" description="Antistasin-like" evidence="6">
    <location>
        <begin position="365"/>
        <end position="391"/>
    </location>
</feature>
<keyword evidence="4" id="KW-1015">Disulfide bond</keyword>
<keyword evidence="1" id="KW-0646">Protease inhibitor</keyword>
<dbReference type="Gene3D" id="4.10.75.10">
    <property type="entry name" value="Elafin-like"/>
    <property type="match status" value="6"/>
</dbReference>
<dbReference type="PROSITE" id="PS51390">
    <property type="entry name" value="WAP"/>
    <property type="match status" value="6"/>
</dbReference>
<feature type="domain" description="WAP" evidence="7">
    <location>
        <begin position="744"/>
        <end position="795"/>
    </location>
</feature>
<reference evidence="8" key="1">
    <citation type="submission" date="2018-11" db="EMBL/GenBank/DDBJ databases">
        <authorList>
            <person name="Alioto T."/>
            <person name="Alioto T."/>
        </authorList>
    </citation>
    <scope>NUCLEOTIDE SEQUENCE</scope>
</reference>
<dbReference type="OrthoDB" id="5950222at2759"/>
<feature type="domain" description="WAP" evidence="7">
    <location>
        <begin position="546"/>
        <end position="597"/>
    </location>
</feature>
<feature type="region of interest" description="Disordered" evidence="5">
    <location>
        <begin position="345"/>
        <end position="365"/>
    </location>
</feature>
<protein>
    <submittedName>
        <fullName evidence="8">Uncharacterized protein</fullName>
    </submittedName>
</protein>
<evidence type="ECO:0000313" key="8">
    <source>
        <dbReference type="EMBL" id="VDI05075.1"/>
    </source>
</evidence>
<dbReference type="InterPro" id="IPR004094">
    <property type="entry name" value="Antistasin-like"/>
</dbReference>
<evidence type="ECO:0000256" key="1">
    <source>
        <dbReference type="ARBA" id="ARBA00022690"/>
    </source>
</evidence>
<dbReference type="SMART" id="SM00217">
    <property type="entry name" value="WAP"/>
    <property type="match status" value="6"/>
</dbReference>
<dbReference type="GO" id="GO:0019731">
    <property type="term" value="P:antibacterial humoral response"/>
    <property type="evidence" value="ECO:0007669"/>
    <property type="project" value="TreeGrafter"/>
</dbReference>
<feature type="domain" description="Antistasin-like" evidence="6">
    <location>
        <begin position="166"/>
        <end position="195"/>
    </location>
</feature>
<evidence type="ECO:0000259" key="6">
    <source>
        <dbReference type="PROSITE" id="PS51252"/>
    </source>
</evidence>
<gene>
    <name evidence="8" type="ORF">MGAL_10B054011</name>
</gene>
<keyword evidence="2" id="KW-0732">Signal</keyword>
<proteinExistence type="predicted"/>
<dbReference type="SUPFAM" id="SSF57256">
    <property type="entry name" value="Elafin-like"/>
    <property type="match status" value="6"/>
</dbReference>
<dbReference type="InterPro" id="IPR011061">
    <property type="entry name" value="Hirudin/antistatin"/>
</dbReference>
<dbReference type="Proteomes" id="UP000596742">
    <property type="component" value="Unassembled WGS sequence"/>
</dbReference>
<dbReference type="Gene3D" id="2.10.22.10">
    <property type="entry name" value="Antistasin, domain 1"/>
    <property type="match status" value="4"/>
</dbReference>
<feature type="region of interest" description="Disordered" evidence="5">
    <location>
        <begin position="1"/>
        <end position="34"/>
    </location>
</feature>
<keyword evidence="3" id="KW-0722">Serine protease inhibitor</keyword>
<dbReference type="PROSITE" id="PS51252">
    <property type="entry name" value="ANTISTASIN"/>
    <property type="match status" value="4"/>
</dbReference>
<dbReference type="InterPro" id="IPR008197">
    <property type="entry name" value="WAP_dom"/>
</dbReference>
<evidence type="ECO:0000256" key="3">
    <source>
        <dbReference type="ARBA" id="ARBA00022900"/>
    </source>
</evidence>
<feature type="domain" description="Antistasin-like" evidence="6">
    <location>
        <begin position="712"/>
        <end position="740"/>
    </location>
</feature>
<dbReference type="PANTHER" id="PTHR19441:SF30">
    <property type="entry name" value="ELAFIN"/>
    <property type="match status" value="1"/>
</dbReference>
<feature type="domain" description="WAP" evidence="7">
    <location>
        <begin position="1068"/>
        <end position="1118"/>
    </location>
</feature>
<dbReference type="PANTHER" id="PTHR19441">
    <property type="entry name" value="WHEY ACDIC PROTEIN WAP"/>
    <property type="match status" value="1"/>
</dbReference>
<evidence type="ECO:0000259" key="7">
    <source>
        <dbReference type="PROSITE" id="PS51390"/>
    </source>
</evidence>
<evidence type="ECO:0000313" key="9">
    <source>
        <dbReference type="Proteomes" id="UP000596742"/>
    </source>
</evidence>
<accession>A0A8B6CGK4</accession>
<feature type="domain" description="WAP" evidence="7">
    <location>
        <begin position="877"/>
        <end position="928"/>
    </location>
</feature>
<dbReference type="SUPFAM" id="SSF57262">
    <property type="entry name" value="Leech antihemostatic proteins"/>
    <property type="match status" value="1"/>
</dbReference>
<feature type="domain" description="Antistasin-like" evidence="6">
    <location>
        <begin position="680"/>
        <end position="709"/>
    </location>
</feature>
<dbReference type="GO" id="GO:0004867">
    <property type="term" value="F:serine-type endopeptidase inhibitor activity"/>
    <property type="evidence" value="ECO:0007669"/>
    <property type="project" value="UniProtKB-KW"/>
</dbReference>
<dbReference type="GO" id="GO:0005615">
    <property type="term" value="C:extracellular space"/>
    <property type="evidence" value="ECO:0007669"/>
    <property type="project" value="TreeGrafter"/>
</dbReference>
<dbReference type="AlphaFoldDB" id="A0A8B6CGK4"/>
<sequence length="1125" mass="119365">MLFQCPLLGPPSKPAPTESEPPAPAPPPPQVDKPGECPYYQPASTTCFFPKNLTQLTPLCGNDGDCPGEKKCCQHCTIACLDPGNPCPPDPVCPPSTVRPGQCEPKCIFRYFTTVNGASCKIECTRGPRGSTPLPGQKCPPTGCPLIGPVEPRRRPIGPPAPAPVPPPSQCPPVCAIFCQFGNVLDENNCPTCECKTEPKVCARCCGPPPCCSFCLDCEIGNPLPNLYCGSSDRVCPKGYYCKTNPQIGRLGVCCKGRTYIPLIEPIELTELRLSATRLILQQNHTIGGCGAAPGPVDPVLCLQKSLVSNCKVDSDCPGEHDKCCLRECNVFQCRDLSNLPGGPGDVGPGPVDSSKSRRSTKPACPSVNCDSAKCEFGFEVDRNGCKTCLCKNSPCPQYGPNPPGVCTRPGDPIFIRGIKCDGPPVTIPCEPACPIVSCDNNNCQFGFQNDRNGCPCPQYGPPGPGVCTRPGDPIIVRGVTCNGPPVEIPCKLVQKPGNCPFVNLPALSCPGGPLPRKCSNDRGCPGYKKCCRSGCEFRCRNPASPDNKDECPYVNLAAVSCPVQKLRSDKCSGEGSCIGEQKCCNNGCYKECTDPGNPCPPEPRCPPSRGGPGPGRCPAKCIYEYITTVNGAKCKIKCTRSFGPQGPRGQRCPPTNCPRIGPVEPIGRPIGPPAPAPAPPPAKCPPVCAIFCNFGNVLDENNCPTCKCKTGPHKCPPVCDIFCPFGNVLDENKCPTCKCKPAPVDKPGECPYVNLAAIKCVANSFTTRCSNDKSCPGNQKCCHQGCSIDCTDPGNPCPPEPRCPLIGAGPPGRPGVRHCESQCIYEYITTVNGAKCKIRCTLANGPSGPPGEPCPPTNCPRHRPIGPPSPAPAPPPVDKPGECPYVNLAAISCPANSFPSKCLNDKSCPGNQKCCNQGCLIDCTNPGNPCPPEPVCPSSPVGLGDCEPKCIFEYVTSTNGVRCKVACTRGPLGPRPGPDHPCPPTECPLIGQGDNQEETAPPPPVPIQPPPLCANCCGPPPCCSFCIDCNIGNPLPNKLCGTTDRKCPQGYYCKTNPQIGKLGVCCKGSRPQKCPVDHFKYMKCYGKSIRLCKSDDNCSPNKKCCKQGCFQYCIDPVLYEWYKW</sequence>
<dbReference type="SMART" id="SM00289">
    <property type="entry name" value="WR1"/>
    <property type="match status" value="2"/>
</dbReference>
<dbReference type="InterPro" id="IPR006150">
    <property type="entry name" value="Cys_repeat_1"/>
</dbReference>